<feature type="domain" description="Nucleoside transporter/FeoB GTPase Gate" evidence="2">
    <location>
        <begin position="51"/>
        <end position="151"/>
    </location>
</feature>
<reference evidence="3 4" key="1">
    <citation type="submission" date="2017-10" db="EMBL/GenBank/DDBJ databases">
        <title>Draft genome of Longimonas halophila.</title>
        <authorList>
            <person name="Goh K.M."/>
            <person name="Shamsir M.S."/>
            <person name="Lim S.W."/>
        </authorList>
    </citation>
    <scope>NUCLEOTIDE SEQUENCE [LARGE SCALE GENOMIC DNA]</scope>
    <source>
        <strain evidence="3 4">KCTC 42399</strain>
    </source>
</reference>
<evidence type="ECO:0000313" key="4">
    <source>
        <dbReference type="Proteomes" id="UP000221024"/>
    </source>
</evidence>
<dbReference type="Pfam" id="PF07670">
    <property type="entry name" value="Gate"/>
    <property type="match status" value="1"/>
</dbReference>
<feature type="transmembrane region" description="Helical" evidence="1">
    <location>
        <begin position="83"/>
        <end position="103"/>
    </location>
</feature>
<evidence type="ECO:0000313" key="3">
    <source>
        <dbReference type="EMBL" id="PEN05112.1"/>
    </source>
</evidence>
<feature type="transmembrane region" description="Helical" evidence="1">
    <location>
        <begin position="12"/>
        <end position="30"/>
    </location>
</feature>
<dbReference type="OrthoDB" id="9805623at2"/>
<organism evidence="3 4">
    <name type="scientific">Longimonas halophila</name>
    <dbReference type="NCBI Taxonomy" id="1469170"/>
    <lineage>
        <taxon>Bacteria</taxon>
        <taxon>Pseudomonadati</taxon>
        <taxon>Rhodothermota</taxon>
        <taxon>Rhodothermia</taxon>
        <taxon>Rhodothermales</taxon>
        <taxon>Salisaetaceae</taxon>
        <taxon>Longimonas</taxon>
    </lineage>
</organism>
<dbReference type="Proteomes" id="UP000221024">
    <property type="component" value="Unassembled WGS sequence"/>
</dbReference>
<feature type="transmembrane region" description="Helical" evidence="1">
    <location>
        <begin position="123"/>
        <end position="148"/>
    </location>
</feature>
<feature type="transmembrane region" description="Helical" evidence="1">
    <location>
        <begin position="160"/>
        <end position="180"/>
    </location>
</feature>
<sequence>MLETIRSIVSILSYFVLPAILVGFPLYGLIKGVRVYEVFVEGAKEGFEIAVMIIPYLVAILFAIGMFRASGAMDFLVDTLDPVLGWFGIPAEVLPMAIMRPLTGSGSAALVADMVAQYGEDALIVKMVATMFGSTETTFYVIAVYFGAVNIRKTRHAVPAGLFADGVGVIASVYAVRLLFGG</sequence>
<dbReference type="GO" id="GO:0005886">
    <property type="term" value="C:plasma membrane"/>
    <property type="evidence" value="ECO:0007669"/>
    <property type="project" value="TreeGrafter"/>
</dbReference>
<dbReference type="EMBL" id="PDEP01000016">
    <property type="protein sequence ID" value="PEN05112.1"/>
    <property type="molecule type" value="Genomic_DNA"/>
</dbReference>
<keyword evidence="4" id="KW-1185">Reference proteome</keyword>
<keyword evidence="1" id="KW-0812">Transmembrane</keyword>
<accession>A0A2H3P444</accession>
<dbReference type="InterPro" id="IPR052549">
    <property type="entry name" value="SpmB"/>
</dbReference>
<dbReference type="InterPro" id="IPR011642">
    <property type="entry name" value="Gate_dom"/>
</dbReference>
<evidence type="ECO:0000259" key="2">
    <source>
        <dbReference type="Pfam" id="PF07670"/>
    </source>
</evidence>
<dbReference type="RefSeq" id="WP_098063254.1">
    <property type="nucleotide sequence ID" value="NZ_PDEP01000016.1"/>
</dbReference>
<protein>
    <submittedName>
        <fullName evidence="3">Spore maturation protein</fullName>
    </submittedName>
</protein>
<name>A0A2H3P444_9BACT</name>
<dbReference type="PANTHER" id="PTHR35793">
    <property type="entry name" value="INNER MEMBRANE PROTEIN YJIG"/>
    <property type="match status" value="1"/>
</dbReference>
<comment type="caution">
    <text evidence="3">The sequence shown here is derived from an EMBL/GenBank/DDBJ whole genome shotgun (WGS) entry which is preliminary data.</text>
</comment>
<gene>
    <name evidence="3" type="ORF">CRI93_13930</name>
</gene>
<keyword evidence="1" id="KW-0472">Membrane</keyword>
<feature type="transmembrane region" description="Helical" evidence="1">
    <location>
        <begin position="50"/>
        <end position="71"/>
    </location>
</feature>
<dbReference type="AlphaFoldDB" id="A0A2H3P444"/>
<proteinExistence type="predicted"/>
<dbReference type="PANTHER" id="PTHR35793:SF2">
    <property type="entry name" value="INNER MEMBRANE PROTEIN YJIG"/>
    <property type="match status" value="1"/>
</dbReference>
<evidence type="ECO:0000256" key="1">
    <source>
        <dbReference type="SAM" id="Phobius"/>
    </source>
</evidence>
<keyword evidence="1" id="KW-1133">Transmembrane helix</keyword>